<organism evidence="1 2">
    <name type="scientific">Cutaneotrichosporon oleaginosum</name>
    <dbReference type="NCBI Taxonomy" id="879819"/>
    <lineage>
        <taxon>Eukaryota</taxon>
        <taxon>Fungi</taxon>
        <taxon>Dikarya</taxon>
        <taxon>Basidiomycota</taxon>
        <taxon>Agaricomycotina</taxon>
        <taxon>Tremellomycetes</taxon>
        <taxon>Trichosporonales</taxon>
        <taxon>Trichosporonaceae</taxon>
        <taxon>Cutaneotrichosporon</taxon>
    </lineage>
</organism>
<reference evidence="1 2" key="1">
    <citation type="submission" date="2015-03" db="EMBL/GenBank/DDBJ databases">
        <title>Genomics and transcriptomics of the oil-accumulating basidiomycete yeast T. oleaginosus allow insights into substrate utilization and the diverse evolutionary trajectories of mating systems in fungi.</title>
        <authorList>
            <consortium name="DOE Joint Genome Institute"/>
            <person name="Kourist R."/>
            <person name="Kracht O."/>
            <person name="Bracharz F."/>
            <person name="Lipzen A."/>
            <person name="Nolan M."/>
            <person name="Ohm R."/>
            <person name="Grigoriev I."/>
            <person name="Sun S."/>
            <person name="Heitman J."/>
            <person name="Bruck T."/>
            <person name="Nowrousian M."/>
        </authorList>
    </citation>
    <scope>NUCLEOTIDE SEQUENCE [LARGE SCALE GENOMIC DNA]</scope>
    <source>
        <strain evidence="1 2">IBC0246</strain>
    </source>
</reference>
<accession>A0A0J0XF71</accession>
<dbReference type="EMBL" id="KQ087251">
    <property type="protein sequence ID" value="KLT39696.1"/>
    <property type="molecule type" value="Genomic_DNA"/>
</dbReference>
<sequence length="87" mass="9120">MNGDCIKVYLQHMDPSLINCLQPLAAKRGPRLGRPASQCRAVPGMAPRGDEMDAAYSALGPRAPPTLKAKLTCDRGAARAGGGQLMS</sequence>
<dbReference type="Proteomes" id="UP000053611">
    <property type="component" value="Unassembled WGS sequence"/>
</dbReference>
<evidence type="ECO:0000313" key="2">
    <source>
        <dbReference type="Proteomes" id="UP000053611"/>
    </source>
</evidence>
<name>A0A0J0XF71_9TREE</name>
<dbReference type="GeneID" id="28984795"/>
<feature type="non-terminal residue" evidence="1">
    <location>
        <position position="1"/>
    </location>
</feature>
<dbReference type="RefSeq" id="XP_018276187.1">
    <property type="nucleotide sequence ID" value="XM_018424192.1"/>
</dbReference>
<keyword evidence="2" id="KW-1185">Reference proteome</keyword>
<evidence type="ECO:0000313" key="1">
    <source>
        <dbReference type="EMBL" id="KLT39696.1"/>
    </source>
</evidence>
<proteinExistence type="predicted"/>
<gene>
    <name evidence="1" type="ORF">CC85DRAFT_288266</name>
</gene>
<dbReference type="AlphaFoldDB" id="A0A0J0XF71"/>
<protein>
    <submittedName>
        <fullName evidence="1">Uncharacterized protein</fullName>
    </submittedName>
</protein>